<dbReference type="Gene3D" id="1.10.8.60">
    <property type="match status" value="1"/>
</dbReference>
<dbReference type="Gene3D" id="3.30.450.20">
    <property type="entry name" value="PAS domain"/>
    <property type="match status" value="1"/>
</dbReference>
<keyword evidence="4" id="KW-0804">Transcription</keyword>
<dbReference type="EMBL" id="LK932350">
    <property type="protein sequence ID" value="CDS83612.1"/>
    <property type="molecule type" value="Genomic_DNA"/>
</dbReference>
<keyword evidence="1" id="KW-0547">Nucleotide-binding</keyword>
<name>A0A069AWL5_CLODI</name>
<dbReference type="InterPro" id="IPR027417">
    <property type="entry name" value="P-loop_NTPase"/>
</dbReference>
<evidence type="ECO:0000259" key="5">
    <source>
        <dbReference type="PROSITE" id="PS50045"/>
    </source>
</evidence>
<dbReference type="InterPro" id="IPR025662">
    <property type="entry name" value="Sigma_54_int_dom_ATP-bd_1"/>
</dbReference>
<dbReference type="PROSITE" id="PS00676">
    <property type="entry name" value="SIGMA54_INTERACT_2"/>
    <property type="match status" value="1"/>
</dbReference>
<sequence length="466" mass="53728">MNQEIFFKIMNEILENIDEGVHFVNKDGKTIIYNNSVQKMEKMNRHDILANSFFDIVNKMKINRSTLLEVLEKREVIKDNIQKYLDKNGKEITAINTTIPIDIKGEFVGALEISKNMTTIENLLNRNYKKNLVNKVSSRQKKGYEFDDILGESNLIKEAIAKSKKACKSDASVFIYGETGTGKELFSQSIHYGSNRRNYPFIAQNCAALPESLFEGILFGTSKGGFTGAIDRPGLFEQANKGTLLLDEINSMPIMLQAKLLRVLQEGYVRRVGGTKDIPIDVRIIATTNESPKVILNEHKMRKDLYYRLNIIHIKIPPLRDRKEDIPLLCKKFISKYNKKLNKKVVGISDEAIKILKNYDWQGNIRELENIIYCTMSMMEDEVQIETSMINLNDYYNLKENKESNNYSLNDLEDKTLSKIISEIEEKYIYESLEKASYNITKAASILGMNRQNLQYKIKKYNIKIL</sequence>
<dbReference type="Pfam" id="PF02954">
    <property type="entry name" value="HTH_8"/>
    <property type="match status" value="1"/>
</dbReference>
<dbReference type="InterPro" id="IPR025943">
    <property type="entry name" value="Sigma_54_int_dom_ATP-bd_2"/>
</dbReference>
<dbReference type="PROSITE" id="PS00675">
    <property type="entry name" value="SIGMA54_INTERACT_1"/>
    <property type="match status" value="1"/>
</dbReference>
<evidence type="ECO:0000313" key="6">
    <source>
        <dbReference type="EMBL" id="CDS83498.1"/>
    </source>
</evidence>
<dbReference type="InterPro" id="IPR002078">
    <property type="entry name" value="Sigma_54_int"/>
</dbReference>
<gene>
    <name evidence="7" type="primary">rocR</name>
    <name evidence="8" type="ORF">BN1095_550064</name>
    <name evidence="6" type="ORF">BN1096_180063</name>
    <name evidence="7" type="ORF">BN1097_160066</name>
</gene>
<dbReference type="GO" id="GO:0005524">
    <property type="term" value="F:ATP binding"/>
    <property type="evidence" value="ECO:0007669"/>
    <property type="project" value="UniProtKB-KW"/>
</dbReference>
<dbReference type="InterPro" id="IPR003593">
    <property type="entry name" value="AAA+_ATPase"/>
</dbReference>
<reference evidence="8" key="1">
    <citation type="submission" date="2014-07" db="EMBL/GenBank/DDBJ databases">
        <authorList>
            <person name="Monot Marc"/>
        </authorList>
    </citation>
    <scope>NUCLEOTIDE SEQUENCE</scope>
    <source>
        <strain evidence="8">7032989</strain>
        <strain evidence="7">7032994</strain>
    </source>
</reference>
<dbReference type="Pfam" id="PF13426">
    <property type="entry name" value="PAS_9"/>
    <property type="match status" value="1"/>
</dbReference>
<dbReference type="SMART" id="SM00382">
    <property type="entry name" value="AAA"/>
    <property type="match status" value="1"/>
</dbReference>
<dbReference type="SUPFAM" id="SSF55785">
    <property type="entry name" value="PYP-like sensor domain (PAS domain)"/>
    <property type="match status" value="1"/>
</dbReference>
<dbReference type="InterPro" id="IPR009057">
    <property type="entry name" value="Homeodomain-like_sf"/>
</dbReference>
<dbReference type="RefSeq" id="WP_025782656.1">
    <property type="nucleotide sequence ID" value="NZ_BBYC01000253.1"/>
</dbReference>
<evidence type="ECO:0000313" key="7">
    <source>
        <dbReference type="EMBL" id="CDS83612.1"/>
    </source>
</evidence>
<proteinExistence type="predicted"/>
<feature type="domain" description="Sigma-54 factor interaction" evidence="5">
    <location>
        <begin position="149"/>
        <end position="377"/>
    </location>
</feature>
<dbReference type="PANTHER" id="PTHR32071">
    <property type="entry name" value="TRANSCRIPTIONAL REGULATORY PROTEIN"/>
    <property type="match status" value="1"/>
</dbReference>
<dbReference type="GO" id="GO:0043565">
    <property type="term" value="F:sequence-specific DNA binding"/>
    <property type="evidence" value="ECO:0007669"/>
    <property type="project" value="InterPro"/>
</dbReference>
<dbReference type="InterPro" id="IPR058031">
    <property type="entry name" value="AAA_lid_NorR"/>
</dbReference>
<dbReference type="InterPro" id="IPR002197">
    <property type="entry name" value="HTH_Fis"/>
</dbReference>
<dbReference type="Pfam" id="PF00158">
    <property type="entry name" value="Sigma54_activat"/>
    <property type="match status" value="1"/>
</dbReference>
<organism evidence="8">
    <name type="scientific">Clostridioides difficile</name>
    <name type="common">Peptoclostridium difficile</name>
    <dbReference type="NCBI Taxonomy" id="1496"/>
    <lineage>
        <taxon>Bacteria</taxon>
        <taxon>Bacillati</taxon>
        <taxon>Bacillota</taxon>
        <taxon>Clostridia</taxon>
        <taxon>Peptostreptococcales</taxon>
        <taxon>Peptostreptococcaceae</taxon>
        <taxon>Clostridioides</taxon>
    </lineage>
</organism>
<dbReference type="Gene3D" id="3.40.50.300">
    <property type="entry name" value="P-loop containing nucleotide triphosphate hydrolases"/>
    <property type="match status" value="1"/>
</dbReference>
<dbReference type="PANTHER" id="PTHR32071:SF74">
    <property type="entry name" value="TRANSCRIPTIONAL ACTIVATOR ROCR"/>
    <property type="match status" value="1"/>
</dbReference>
<keyword evidence="2" id="KW-0067">ATP-binding</keyword>
<dbReference type="CDD" id="cd00009">
    <property type="entry name" value="AAA"/>
    <property type="match status" value="1"/>
</dbReference>
<protein>
    <submittedName>
        <fullName evidence="7">Arginine utilization regulatory protein RocR</fullName>
    </submittedName>
    <submittedName>
        <fullName evidence="8">Transcriptional regulator, sigma-54-dependent</fullName>
    </submittedName>
</protein>
<dbReference type="Pfam" id="PF25601">
    <property type="entry name" value="AAA_lid_14"/>
    <property type="match status" value="1"/>
</dbReference>
<dbReference type="EMBL" id="LK932467">
    <property type="protein sequence ID" value="CDS83498.1"/>
    <property type="molecule type" value="Genomic_DNA"/>
</dbReference>
<dbReference type="AlphaFoldDB" id="A0A069AWL5"/>
<keyword evidence="3" id="KW-0805">Transcription regulation</keyword>
<evidence type="ECO:0000256" key="2">
    <source>
        <dbReference type="ARBA" id="ARBA00022840"/>
    </source>
</evidence>
<dbReference type="InterPro" id="IPR035965">
    <property type="entry name" value="PAS-like_dom_sf"/>
</dbReference>
<evidence type="ECO:0000313" key="8">
    <source>
        <dbReference type="EMBL" id="CDT53954.1"/>
    </source>
</evidence>
<dbReference type="FunFam" id="3.40.50.300:FF:000006">
    <property type="entry name" value="DNA-binding transcriptional regulator NtrC"/>
    <property type="match status" value="1"/>
</dbReference>
<dbReference type="PROSITE" id="PS50045">
    <property type="entry name" value="SIGMA54_INTERACT_4"/>
    <property type="match status" value="1"/>
</dbReference>
<evidence type="ECO:0000256" key="4">
    <source>
        <dbReference type="ARBA" id="ARBA00023163"/>
    </source>
</evidence>
<dbReference type="SUPFAM" id="SSF46689">
    <property type="entry name" value="Homeodomain-like"/>
    <property type="match status" value="1"/>
</dbReference>
<accession>A0A069AWL5</accession>
<evidence type="ECO:0000256" key="1">
    <source>
        <dbReference type="ARBA" id="ARBA00022741"/>
    </source>
</evidence>
<dbReference type="SUPFAM" id="SSF52540">
    <property type="entry name" value="P-loop containing nucleoside triphosphate hydrolases"/>
    <property type="match status" value="1"/>
</dbReference>
<dbReference type="PRINTS" id="PR01590">
    <property type="entry name" value="HTHFIS"/>
</dbReference>
<dbReference type="Gene3D" id="1.10.10.60">
    <property type="entry name" value="Homeodomain-like"/>
    <property type="match status" value="1"/>
</dbReference>
<dbReference type="GO" id="GO:0006355">
    <property type="term" value="P:regulation of DNA-templated transcription"/>
    <property type="evidence" value="ECO:0007669"/>
    <property type="project" value="InterPro"/>
</dbReference>
<dbReference type="InterPro" id="IPR000014">
    <property type="entry name" value="PAS"/>
</dbReference>
<dbReference type="EMBL" id="LK933238">
    <property type="protein sequence ID" value="CDT53954.1"/>
    <property type="molecule type" value="Genomic_DNA"/>
</dbReference>
<evidence type="ECO:0000256" key="3">
    <source>
        <dbReference type="ARBA" id="ARBA00023015"/>
    </source>
</evidence>